<dbReference type="Proteomes" id="UP001152049">
    <property type="component" value="Unassembled WGS sequence"/>
</dbReference>
<dbReference type="PANTHER" id="PTHR48081">
    <property type="entry name" value="AB HYDROLASE SUPERFAMILY PROTEIN C4A8.06C"/>
    <property type="match status" value="1"/>
</dbReference>
<sequence length="313" mass="34183">MATTSSIGYLPYLRLRILATCVRLAVRLLSYTRLRRDRLLNQSRGVQVETLRIPSRNSGRFIKADLYSPDSVDSPKPILINWHGSGFILPLQGMDRVFCAQVAKQAGIYVLDADYRKSPETPFPSPLEDAEDVTRWVTTQTSRFDKTRMAVSGFSAGATIALATAVGSHKSLGITFSAAVVLYPFVDMSIAPEAKTVANPIKPPPPSIARLFNDSYVFDKSLRSNPRVSPGLADPDDFPGTVGILTCEGDILEPEGHALATKLEASGRHVSLKELKGVAHAFETGAVEGTSEWQKREEAYAWAVEVLKSALHP</sequence>
<protein>
    <recommendedName>
        <fullName evidence="2">Alpha/beta hydrolase fold-3 domain-containing protein</fullName>
    </recommendedName>
</protein>
<dbReference type="EMBL" id="JAOQAZ010000045">
    <property type="protein sequence ID" value="KAJ4245788.1"/>
    <property type="molecule type" value="Genomic_DNA"/>
</dbReference>
<evidence type="ECO:0000259" key="2">
    <source>
        <dbReference type="Pfam" id="PF07859"/>
    </source>
</evidence>
<evidence type="ECO:0000256" key="1">
    <source>
        <dbReference type="ARBA" id="ARBA00022801"/>
    </source>
</evidence>
<dbReference type="Pfam" id="PF07859">
    <property type="entry name" value="Abhydrolase_3"/>
    <property type="match status" value="1"/>
</dbReference>
<feature type="domain" description="Alpha/beta hydrolase fold-3" evidence="2">
    <location>
        <begin position="80"/>
        <end position="283"/>
    </location>
</feature>
<dbReference type="Gene3D" id="3.40.50.1820">
    <property type="entry name" value="alpha/beta hydrolase"/>
    <property type="match status" value="1"/>
</dbReference>
<dbReference type="OrthoDB" id="19653at2759"/>
<evidence type="ECO:0000313" key="3">
    <source>
        <dbReference type="EMBL" id="KAJ4245788.1"/>
    </source>
</evidence>
<keyword evidence="4" id="KW-1185">Reference proteome</keyword>
<gene>
    <name evidence="3" type="ORF">NW762_013912</name>
</gene>
<dbReference type="InterPro" id="IPR029058">
    <property type="entry name" value="AB_hydrolase_fold"/>
</dbReference>
<comment type="caution">
    <text evidence="3">The sequence shown here is derived from an EMBL/GenBank/DDBJ whole genome shotgun (WGS) entry which is preliminary data.</text>
</comment>
<dbReference type="PANTHER" id="PTHR48081:SF8">
    <property type="entry name" value="ALPHA_BETA HYDROLASE FOLD-3 DOMAIN-CONTAINING PROTEIN-RELATED"/>
    <property type="match status" value="1"/>
</dbReference>
<dbReference type="InterPro" id="IPR050300">
    <property type="entry name" value="GDXG_lipolytic_enzyme"/>
</dbReference>
<reference evidence="3" key="1">
    <citation type="submission" date="2022-09" db="EMBL/GenBank/DDBJ databases">
        <title>Fusarium specimens isolated from Avocado Roots.</title>
        <authorList>
            <person name="Stajich J."/>
            <person name="Roper C."/>
            <person name="Heimlech-Rivalta G."/>
        </authorList>
    </citation>
    <scope>NUCLEOTIDE SEQUENCE</scope>
    <source>
        <strain evidence="3">CF00136</strain>
    </source>
</reference>
<keyword evidence="1" id="KW-0378">Hydrolase</keyword>
<dbReference type="GO" id="GO:0016787">
    <property type="term" value="F:hydrolase activity"/>
    <property type="evidence" value="ECO:0007669"/>
    <property type="project" value="UniProtKB-KW"/>
</dbReference>
<accession>A0A9W8RMM3</accession>
<proteinExistence type="predicted"/>
<evidence type="ECO:0000313" key="4">
    <source>
        <dbReference type="Proteomes" id="UP001152049"/>
    </source>
</evidence>
<dbReference type="InterPro" id="IPR013094">
    <property type="entry name" value="AB_hydrolase_3"/>
</dbReference>
<dbReference type="SUPFAM" id="SSF53474">
    <property type="entry name" value="alpha/beta-Hydrolases"/>
    <property type="match status" value="1"/>
</dbReference>
<name>A0A9W8RMM3_9HYPO</name>
<organism evidence="3 4">
    <name type="scientific">Fusarium torreyae</name>
    <dbReference type="NCBI Taxonomy" id="1237075"/>
    <lineage>
        <taxon>Eukaryota</taxon>
        <taxon>Fungi</taxon>
        <taxon>Dikarya</taxon>
        <taxon>Ascomycota</taxon>
        <taxon>Pezizomycotina</taxon>
        <taxon>Sordariomycetes</taxon>
        <taxon>Hypocreomycetidae</taxon>
        <taxon>Hypocreales</taxon>
        <taxon>Nectriaceae</taxon>
        <taxon>Fusarium</taxon>
    </lineage>
</organism>
<dbReference type="AlphaFoldDB" id="A0A9W8RMM3"/>